<gene>
    <name evidence="1" type="ORF">PghCCS26_16690</name>
</gene>
<organism evidence="1 2">
    <name type="scientific">Paenibacillus glycanilyticus</name>
    <dbReference type="NCBI Taxonomy" id="126569"/>
    <lineage>
        <taxon>Bacteria</taxon>
        <taxon>Bacillati</taxon>
        <taxon>Bacillota</taxon>
        <taxon>Bacilli</taxon>
        <taxon>Bacillales</taxon>
        <taxon>Paenibacillaceae</taxon>
        <taxon>Paenibacillus</taxon>
    </lineage>
</organism>
<evidence type="ECO:0000313" key="1">
    <source>
        <dbReference type="EMBL" id="GMK44541.1"/>
    </source>
</evidence>
<sequence length="193" mass="21493">MKRKPSGFKIFLLVICLSVIYFGVNGGYTFSKANALKNSNMLHGGDSVYEITSGTNTIVIWHTVHKDQVVLVKKKWGLLYRVEDVSQMYPSVSEPKTLFRTWSAQMNGKKRYEAIIAAQTLDPKVKSIVVSNDSKDADIADHIEEIKNSSTFFIELPVTNGYAATYQVLDPGVSTGFVFRTLDQNGSIISTSR</sequence>
<accession>A0ABQ6NHH7</accession>
<dbReference type="EMBL" id="BTCL01000004">
    <property type="protein sequence ID" value="GMK44541.1"/>
    <property type="molecule type" value="Genomic_DNA"/>
</dbReference>
<reference evidence="1 2" key="1">
    <citation type="submission" date="2023-05" db="EMBL/GenBank/DDBJ databases">
        <title>Draft genome of Paenibacillus sp. CCS26.</title>
        <authorList>
            <person name="Akita H."/>
            <person name="Shinto Y."/>
            <person name="Kimura Z."/>
        </authorList>
    </citation>
    <scope>NUCLEOTIDE SEQUENCE [LARGE SCALE GENOMIC DNA]</scope>
    <source>
        <strain evidence="1 2">CCS26</strain>
    </source>
</reference>
<proteinExistence type="predicted"/>
<protein>
    <submittedName>
        <fullName evidence="1">Uncharacterized protein</fullName>
    </submittedName>
</protein>
<evidence type="ECO:0000313" key="2">
    <source>
        <dbReference type="Proteomes" id="UP001285921"/>
    </source>
</evidence>
<name>A0ABQ6NHH7_9BACL</name>
<keyword evidence="2" id="KW-1185">Reference proteome</keyword>
<dbReference type="Proteomes" id="UP001285921">
    <property type="component" value="Unassembled WGS sequence"/>
</dbReference>
<comment type="caution">
    <text evidence="1">The sequence shown here is derived from an EMBL/GenBank/DDBJ whole genome shotgun (WGS) entry which is preliminary data.</text>
</comment>